<dbReference type="AlphaFoldDB" id="A0A7C4JJS1"/>
<feature type="transmembrane region" description="Helical" evidence="5">
    <location>
        <begin position="273"/>
        <end position="294"/>
    </location>
</feature>
<comment type="subcellular location">
    <subcellularLocation>
        <location evidence="5">Cell membrane</location>
        <topology evidence="5">Multi-pass membrane protein</topology>
    </subcellularLocation>
    <subcellularLocation>
        <location evidence="1">Membrane</location>
        <topology evidence="1">Multi-pass membrane protein</topology>
    </subcellularLocation>
</comment>
<evidence type="ECO:0000256" key="1">
    <source>
        <dbReference type="ARBA" id="ARBA00004141"/>
    </source>
</evidence>
<dbReference type="InterPro" id="IPR035906">
    <property type="entry name" value="MetI-like_sf"/>
</dbReference>
<dbReference type="GO" id="GO:0005886">
    <property type="term" value="C:plasma membrane"/>
    <property type="evidence" value="ECO:0007669"/>
    <property type="project" value="UniProtKB-SubCell"/>
</dbReference>
<dbReference type="PROSITE" id="PS50928">
    <property type="entry name" value="ABC_TM1"/>
    <property type="match status" value="1"/>
</dbReference>
<dbReference type="Gene3D" id="1.10.3720.10">
    <property type="entry name" value="MetI-like"/>
    <property type="match status" value="1"/>
</dbReference>
<feature type="transmembrane region" description="Helical" evidence="5">
    <location>
        <begin position="99"/>
        <end position="121"/>
    </location>
</feature>
<evidence type="ECO:0000256" key="3">
    <source>
        <dbReference type="ARBA" id="ARBA00022989"/>
    </source>
</evidence>
<evidence type="ECO:0000256" key="4">
    <source>
        <dbReference type="ARBA" id="ARBA00023136"/>
    </source>
</evidence>
<comment type="caution">
    <text evidence="8">The sequence shown here is derived from an EMBL/GenBank/DDBJ whole genome shotgun (WGS) entry which is preliminary data.</text>
</comment>
<gene>
    <name evidence="8" type="ORF">ENU08_03125</name>
    <name evidence="7" type="ORF">ENU41_06365</name>
</gene>
<dbReference type="GO" id="GO:0055085">
    <property type="term" value="P:transmembrane transport"/>
    <property type="evidence" value="ECO:0007669"/>
    <property type="project" value="InterPro"/>
</dbReference>
<dbReference type="InterPro" id="IPR000515">
    <property type="entry name" value="MetI-like"/>
</dbReference>
<feature type="transmembrane region" description="Helical" evidence="5">
    <location>
        <begin position="213"/>
        <end position="233"/>
    </location>
</feature>
<evidence type="ECO:0000259" key="6">
    <source>
        <dbReference type="PROSITE" id="PS50928"/>
    </source>
</evidence>
<feature type="domain" description="ABC transmembrane type-1" evidence="6">
    <location>
        <begin position="93"/>
        <end position="295"/>
    </location>
</feature>
<organism evidence="8">
    <name type="scientific">Ignisphaera aggregans</name>
    <dbReference type="NCBI Taxonomy" id="334771"/>
    <lineage>
        <taxon>Archaea</taxon>
        <taxon>Thermoproteota</taxon>
        <taxon>Thermoprotei</taxon>
        <taxon>Desulfurococcales</taxon>
        <taxon>Desulfurococcaceae</taxon>
        <taxon>Ignisphaera</taxon>
    </lineage>
</organism>
<protein>
    <submittedName>
        <fullName evidence="8">ABC transporter permease</fullName>
    </submittedName>
</protein>
<comment type="similarity">
    <text evidence="5">Belongs to the binding-protein-dependent transport system permease family.</text>
</comment>
<keyword evidence="4 5" id="KW-0472">Membrane</keyword>
<evidence type="ECO:0000313" key="8">
    <source>
        <dbReference type="EMBL" id="HGQ64215.1"/>
    </source>
</evidence>
<keyword evidence="2 5" id="KW-0812">Transmembrane</keyword>
<reference evidence="8" key="1">
    <citation type="journal article" date="2020" name="mSystems">
        <title>Genome- and Community-Level Interaction Insights into Carbon Utilization and Element Cycling Functions of Hydrothermarchaeota in Hydrothermal Sediment.</title>
        <authorList>
            <person name="Zhou Z."/>
            <person name="Liu Y."/>
            <person name="Xu W."/>
            <person name="Pan J."/>
            <person name="Luo Z.H."/>
            <person name="Li M."/>
        </authorList>
    </citation>
    <scope>NUCLEOTIDE SEQUENCE [LARGE SCALE GENOMIC DNA]</scope>
    <source>
        <strain evidence="8">SpSt-637</strain>
        <strain evidence="7">SpSt-667</strain>
    </source>
</reference>
<dbReference type="PANTHER" id="PTHR42729">
    <property type="entry name" value="OLIGO/DIPEPTIDE TRANSPORT, PERMEASE PROTEIN (DPPC-2)"/>
    <property type="match status" value="1"/>
</dbReference>
<feature type="transmembrane region" description="Helical" evidence="5">
    <location>
        <begin position="158"/>
        <end position="179"/>
    </location>
</feature>
<sequence>MKLKKLFNPRIVRSLKFMLKIFFKDFTTAFSFIVLSLYILATILVYLNVVPPLPPPRGYLHMYKQPSLENFPWYILGTEGTGRPLFLCLVRAAAPTLSVAFLSAMITVIVGMLVGLTAGYLGGKIDGALNFLITLALTIPSTFLALIISALLPQELRGNLLVGAGVLSITAWGTIARGVRAQVVSLKRREFIEVAKALGFGARYIIFREIMRYLLPYITMQFVLAMVSGIYGYTSLSFLGIIPVGADNWGYQINLATSVGGLYAQKLSVQLGLWGPIIAIVLIQFSLANVARAFEEVFNPALRTKIEEGE</sequence>
<feature type="transmembrane region" description="Helical" evidence="5">
    <location>
        <begin position="21"/>
        <end position="47"/>
    </location>
</feature>
<evidence type="ECO:0000256" key="2">
    <source>
        <dbReference type="ARBA" id="ARBA00022692"/>
    </source>
</evidence>
<proteinExistence type="inferred from homology"/>
<keyword evidence="5" id="KW-0813">Transport</keyword>
<feature type="transmembrane region" description="Helical" evidence="5">
    <location>
        <begin position="128"/>
        <end position="152"/>
    </location>
</feature>
<accession>A0A7C4JJS1</accession>
<dbReference type="PANTHER" id="PTHR42729:SF1">
    <property type="entry name" value="OLIGO_DIPEPTIDE TRANSPORT, PERMEASE PROTEIN (DPPC-2)"/>
    <property type="match status" value="1"/>
</dbReference>
<dbReference type="SUPFAM" id="SSF161098">
    <property type="entry name" value="MetI-like"/>
    <property type="match status" value="1"/>
</dbReference>
<dbReference type="EMBL" id="DTCK01000039">
    <property type="protein sequence ID" value="HGQ36282.1"/>
    <property type="molecule type" value="Genomic_DNA"/>
</dbReference>
<dbReference type="Pfam" id="PF00528">
    <property type="entry name" value="BPD_transp_1"/>
    <property type="match status" value="1"/>
</dbReference>
<name>A0A7C4JJS1_9CREN</name>
<dbReference type="EMBL" id="DTBD01000022">
    <property type="protein sequence ID" value="HGQ64215.1"/>
    <property type="molecule type" value="Genomic_DNA"/>
</dbReference>
<evidence type="ECO:0000256" key="5">
    <source>
        <dbReference type="RuleBase" id="RU363032"/>
    </source>
</evidence>
<keyword evidence="3 5" id="KW-1133">Transmembrane helix</keyword>
<dbReference type="CDD" id="cd06261">
    <property type="entry name" value="TM_PBP2"/>
    <property type="match status" value="1"/>
</dbReference>
<evidence type="ECO:0000313" key="7">
    <source>
        <dbReference type="EMBL" id="HGQ36282.1"/>
    </source>
</evidence>